<evidence type="ECO:0008006" key="3">
    <source>
        <dbReference type="Google" id="ProtNLM"/>
    </source>
</evidence>
<proteinExistence type="predicted"/>
<keyword evidence="2" id="KW-1185">Reference proteome</keyword>
<evidence type="ECO:0000313" key="2">
    <source>
        <dbReference type="Proteomes" id="UP000561045"/>
    </source>
</evidence>
<evidence type="ECO:0000313" key="1">
    <source>
        <dbReference type="EMBL" id="MBB4012835.1"/>
    </source>
</evidence>
<protein>
    <recommendedName>
        <fullName evidence="3">DUF4380 domain-containing protein</fullName>
    </recommendedName>
</protein>
<organism evidence="1 2">
    <name type="scientific">Niveibacterium umoris</name>
    <dbReference type="NCBI Taxonomy" id="1193620"/>
    <lineage>
        <taxon>Bacteria</taxon>
        <taxon>Pseudomonadati</taxon>
        <taxon>Pseudomonadota</taxon>
        <taxon>Betaproteobacteria</taxon>
        <taxon>Rhodocyclales</taxon>
        <taxon>Rhodocyclaceae</taxon>
        <taxon>Niveibacterium</taxon>
    </lineage>
</organism>
<dbReference type="AlphaFoldDB" id="A0A840BHX8"/>
<name>A0A840BHX8_9RHOO</name>
<dbReference type="RefSeq" id="WP_183634611.1">
    <property type="nucleotide sequence ID" value="NZ_BAABLE010000011.1"/>
</dbReference>
<reference evidence="1 2" key="1">
    <citation type="submission" date="2020-08" db="EMBL/GenBank/DDBJ databases">
        <title>Genomic Encyclopedia of Type Strains, Phase IV (KMG-IV): sequencing the most valuable type-strain genomes for metagenomic binning, comparative biology and taxonomic classification.</title>
        <authorList>
            <person name="Goeker M."/>
        </authorList>
    </citation>
    <scope>NUCLEOTIDE SEQUENCE [LARGE SCALE GENOMIC DNA]</scope>
    <source>
        <strain evidence="1 2">DSM 106739</strain>
    </source>
</reference>
<comment type="caution">
    <text evidence="1">The sequence shown here is derived from an EMBL/GenBank/DDBJ whole genome shotgun (WGS) entry which is preliminary data.</text>
</comment>
<accession>A0A840BHX8</accession>
<dbReference type="EMBL" id="JACIET010000001">
    <property type="protein sequence ID" value="MBB4012835.1"/>
    <property type="molecule type" value="Genomic_DNA"/>
</dbReference>
<gene>
    <name evidence="1" type="ORF">GGR36_002143</name>
</gene>
<dbReference type="Proteomes" id="UP000561045">
    <property type="component" value="Unassembled WGS sequence"/>
</dbReference>
<sequence>MPLPSGNANPSIQAADEPCWLVADDLALGVDIAKGGRIVSFSRSGQEVLTPASVHPENYGSTLWDSPQTTWNWPPRAALDNQPYAARTEGETLLLESGNDPCGLQFIKRFRPNPAARRIEIEYRIVNRGNTPMHVAPWEVTRTPGGLSFFPFQSARGLPPNDLHPAIKQDGICWYPFAPAVLEKGRKLFELGREGWLAHVASQSRMLFVKTFPVTPFASLAPGQGAVELWGHDEALYIELENHGPYVELDVGQSLSYPVCWYLEPLPPGLRLGVGEPGLVALARAIASR</sequence>